<keyword evidence="3" id="KW-1185">Reference proteome</keyword>
<sequence>MLHTLTNRISTKQLNGFLIIFWSFTLVASALWLFFQINQQGFRFLAQQSVFVLYIFLLFFMTLLKLMTLAKFQSSKVGVKILFVVEILSLNFTTVIPLFLLKNRVSGKDKELSMQSKMTVGLLGVALILQTLIYVQMIRMS</sequence>
<proteinExistence type="predicted"/>
<name>A0ABU3F1W1_9ENTE</name>
<gene>
    <name evidence="2" type="ORF">P7D85_10230</name>
</gene>
<reference evidence="2 3" key="1">
    <citation type="submission" date="2023-03" db="EMBL/GenBank/DDBJ databases">
        <authorList>
            <person name="Shen W."/>
            <person name="Cai J."/>
        </authorList>
    </citation>
    <scope>NUCLEOTIDE SEQUENCE [LARGE SCALE GENOMIC DNA]</scope>
    <source>
        <strain evidence="2 3">D6-4</strain>
    </source>
</reference>
<dbReference type="EMBL" id="JARPYI010000005">
    <property type="protein sequence ID" value="MDT2600151.1"/>
    <property type="molecule type" value="Genomic_DNA"/>
</dbReference>
<evidence type="ECO:0000313" key="3">
    <source>
        <dbReference type="Proteomes" id="UP001252875"/>
    </source>
</evidence>
<accession>A0ABU3F1W1</accession>
<dbReference type="RefSeq" id="WP_311822373.1">
    <property type="nucleotide sequence ID" value="NZ_JARPYF010000005.1"/>
</dbReference>
<evidence type="ECO:0000313" key="2">
    <source>
        <dbReference type="EMBL" id="MDT2600151.1"/>
    </source>
</evidence>
<dbReference type="Proteomes" id="UP001252875">
    <property type="component" value="Unassembled WGS sequence"/>
</dbReference>
<keyword evidence="1" id="KW-1133">Transmembrane helix</keyword>
<keyword evidence="1" id="KW-0472">Membrane</keyword>
<protein>
    <submittedName>
        <fullName evidence="2">Uncharacterized protein</fullName>
    </submittedName>
</protein>
<evidence type="ECO:0000256" key="1">
    <source>
        <dbReference type="SAM" id="Phobius"/>
    </source>
</evidence>
<feature type="transmembrane region" description="Helical" evidence="1">
    <location>
        <begin position="81"/>
        <end position="100"/>
    </location>
</feature>
<feature type="transmembrane region" description="Helical" evidence="1">
    <location>
        <begin position="120"/>
        <end position="138"/>
    </location>
</feature>
<feature type="transmembrane region" description="Helical" evidence="1">
    <location>
        <begin position="49"/>
        <end position="69"/>
    </location>
</feature>
<feature type="transmembrane region" description="Helical" evidence="1">
    <location>
        <begin position="16"/>
        <end position="37"/>
    </location>
</feature>
<keyword evidence="1" id="KW-0812">Transmembrane</keyword>
<organism evidence="2 3">
    <name type="scientific">Enterococcus hulanensis</name>
    <dbReference type="NCBI Taxonomy" id="2559929"/>
    <lineage>
        <taxon>Bacteria</taxon>
        <taxon>Bacillati</taxon>
        <taxon>Bacillota</taxon>
        <taxon>Bacilli</taxon>
        <taxon>Lactobacillales</taxon>
        <taxon>Enterococcaceae</taxon>
        <taxon>Enterococcus</taxon>
    </lineage>
</organism>
<comment type="caution">
    <text evidence="2">The sequence shown here is derived from an EMBL/GenBank/DDBJ whole genome shotgun (WGS) entry which is preliminary data.</text>
</comment>